<evidence type="ECO:0000313" key="6">
    <source>
        <dbReference type="Proteomes" id="UP000706525"/>
    </source>
</evidence>
<dbReference type="EC" id="2.3.3.16" evidence="3"/>
<evidence type="ECO:0000256" key="2">
    <source>
        <dbReference type="ARBA" id="ARBA00010566"/>
    </source>
</evidence>
<dbReference type="InterPro" id="IPR036969">
    <property type="entry name" value="Citrate_synthase_sf"/>
</dbReference>
<keyword evidence="6" id="KW-1185">Reference proteome</keyword>
<keyword evidence="5" id="KW-0012">Acyltransferase</keyword>
<protein>
    <recommendedName>
        <fullName evidence="3">citrate synthase (unknown stereospecificity)</fullName>
        <ecNumber evidence="3">2.3.3.16</ecNumber>
    </recommendedName>
</protein>
<proteinExistence type="inferred from homology"/>
<dbReference type="EMBL" id="CAJZAG010000001">
    <property type="protein sequence ID" value="CAG9164037.1"/>
    <property type="molecule type" value="Genomic_DNA"/>
</dbReference>
<dbReference type="PANTHER" id="PTHR11739">
    <property type="entry name" value="CITRATE SYNTHASE"/>
    <property type="match status" value="1"/>
</dbReference>
<dbReference type="InterPro" id="IPR016143">
    <property type="entry name" value="Citrate_synth-like_sm_a-sub"/>
</dbReference>
<comment type="similarity">
    <text evidence="2">Belongs to the citrate synthase family.</text>
</comment>
<dbReference type="GO" id="GO:0036440">
    <property type="term" value="F:citrate synthase activity"/>
    <property type="evidence" value="ECO:0007669"/>
    <property type="project" value="UniProtKB-EC"/>
</dbReference>
<dbReference type="Gene3D" id="1.10.580.10">
    <property type="entry name" value="Citrate Synthase, domain 1"/>
    <property type="match status" value="1"/>
</dbReference>
<evidence type="ECO:0000256" key="1">
    <source>
        <dbReference type="ARBA" id="ARBA00004751"/>
    </source>
</evidence>
<dbReference type="PANTHER" id="PTHR11739:SF4">
    <property type="entry name" value="CITRATE SYNTHASE, PEROXISOMAL"/>
    <property type="match status" value="1"/>
</dbReference>
<gene>
    <name evidence="5" type="primary">citA_1</name>
    <name evidence="5" type="ORF">LMG32289_00371</name>
</gene>
<keyword evidence="4 5" id="KW-0808">Transferase</keyword>
<comment type="caution">
    <text evidence="5">The sequence shown here is derived from an EMBL/GenBank/DDBJ whole genome shotgun (WGS) entry which is preliminary data.</text>
</comment>
<reference evidence="5 6" key="1">
    <citation type="submission" date="2021-08" db="EMBL/GenBank/DDBJ databases">
        <authorList>
            <person name="Peeters C."/>
        </authorList>
    </citation>
    <scope>NUCLEOTIDE SEQUENCE [LARGE SCALE GENOMIC DNA]</scope>
    <source>
        <strain evidence="5 6">LMG 32289</strain>
    </source>
</reference>
<dbReference type="SUPFAM" id="SSF48256">
    <property type="entry name" value="Citrate synthase"/>
    <property type="match status" value="1"/>
</dbReference>
<name>A0ABM8W9W7_9BURK</name>
<dbReference type="RefSeq" id="WP_223981122.1">
    <property type="nucleotide sequence ID" value="NZ_CAJZAG010000001.1"/>
</dbReference>
<evidence type="ECO:0000313" key="5">
    <source>
        <dbReference type="EMBL" id="CAG9164037.1"/>
    </source>
</evidence>
<accession>A0ABM8W9W7</accession>
<organism evidence="5 6">
    <name type="scientific">Cupriavidus pampae</name>
    <dbReference type="NCBI Taxonomy" id="659251"/>
    <lineage>
        <taxon>Bacteria</taxon>
        <taxon>Pseudomonadati</taxon>
        <taxon>Pseudomonadota</taxon>
        <taxon>Betaproteobacteria</taxon>
        <taxon>Burkholderiales</taxon>
        <taxon>Burkholderiaceae</taxon>
        <taxon>Cupriavidus</taxon>
    </lineage>
</organism>
<comment type="pathway">
    <text evidence="1">Carbohydrate metabolism; tricarboxylic acid cycle; isocitrate from oxaloacetate: step 1/2.</text>
</comment>
<dbReference type="InterPro" id="IPR002020">
    <property type="entry name" value="Citrate_synthase"/>
</dbReference>
<evidence type="ECO:0000256" key="4">
    <source>
        <dbReference type="ARBA" id="ARBA00022679"/>
    </source>
</evidence>
<dbReference type="Proteomes" id="UP000706525">
    <property type="component" value="Unassembled WGS sequence"/>
</dbReference>
<dbReference type="InterPro" id="IPR016142">
    <property type="entry name" value="Citrate_synth-like_lrg_a-sub"/>
</dbReference>
<sequence>MRIGRQDDPHTAICMADADTITIRGKDLCDDLIGNIGFADFYVFLLTGATPTPAQSRLVNAALVAIAEHGLTPTVQAARMTYDADPAALQGAVAAGLLGAGTVVMGTSELCGRFLHDIVTTHAASGDTLDAVVQSKLAARKAAGQTVPGYGHPLHAGGDPRTARLLALAEELQVQGPYLDALFAVERLIPSVYGRQLPINASGSIPAVLLQGGFPLGALKGIPILARTAGLLAHLFEESTRPIGFLMADYADRAIAYDGPAR</sequence>
<evidence type="ECO:0000256" key="3">
    <source>
        <dbReference type="ARBA" id="ARBA00012972"/>
    </source>
</evidence>
<dbReference type="NCBIfam" id="NF004868">
    <property type="entry name" value="PRK06224.1-5"/>
    <property type="match status" value="1"/>
</dbReference>
<dbReference type="CDD" id="cd06100">
    <property type="entry name" value="CCL_ACL-C"/>
    <property type="match status" value="1"/>
</dbReference>
<dbReference type="Pfam" id="PF00285">
    <property type="entry name" value="Citrate_synt"/>
    <property type="match status" value="1"/>
</dbReference>
<dbReference type="Gene3D" id="1.10.230.10">
    <property type="entry name" value="Cytochrome P450-Terp, domain 2"/>
    <property type="match status" value="1"/>
</dbReference>